<evidence type="ECO:0000313" key="1">
    <source>
        <dbReference type="EMBL" id="ACF13600.1"/>
    </source>
</evidence>
<dbReference type="PROSITE" id="PS51257">
    <property type="entry name" value="PROKAR_LIPOPROTEIN"/>
    <property type="match status" value="1"/>
</dbReference>
<evidence type="ECO:0008006" key="3">
    <source>
        <dbReference type="Google" id="ProtNLM"/>
    </source>
</evidence>
<keyword evidence="2" id="KW-1185">Reference proteome</keyword>
<dbReference type="STRING" id="517418.Ctha_1136"/>
<dbReference type="OrthoDB" id="9786136at2"/>
<dbReference type="AlphaFoldDB" id="B3QYH2"/>
<dbReference type="KEGG" id="cts:Ctha_1136"/>
<dbReference type="EMBL" id="CP001100">
    <property type="protein sequence ID" value="ACF13600.1"/>
    <property type="molecule type" value="Genomic_DNA"/>
</dbReference>
<protein>
    <recommendedName>
        <fullName evidence="3">Lipoprotein</fullName>
    </recommendedName>
</protein>
<proteinExistence type="predicted"/>
<dbReference type="RefSeq" id="WP_012499684.1">
    <property type="nucleotide sequence ID" value="NC_011026.1"/>
</dbReference>
<accession>B3QYH2</accession>
<dbReference type="Proteomes" id="UP000001208">
    <property type="component" value="Chromosome"/>
</dbReference>
<evidence type="ECO:0000313" key="2">
    <source>
        <dbReference type="Proteomes" id="UP000001208"/>
    </source>
</evidence>
<reference evidence="1 2" key="1">
    <citation type="submission" date="2008-06" db="EMBL/GenBank/DDBJ databases">
        <title>Complete sequence of Chloroherpeton thalassium ATCC 35110.</title>
        <authorList>
            <consortium name="US DOE Joint Genome Institute"/>
            <person name="Lucas S."/>
            <person name="Copeland A."/>
            <person name="Lapidus A."/>
            <person name="Glavina del Rio T."/>
            <person name="Dalin E."/>
            <person name="Tice H."/>
            <person name="Bruce D."/>
            <person name="Goodwin L."/>
            <person name="Pitluck S."/>
            <person name="Schmutz J."/>
            <person name="Larimer F."/>
            <person name="Land M."/>
            <person name="Hauser L."/>
            <person name="Kyrpides N."/>
            <person name="Mikhailova N."/>
            <person name="Liu Z."/>
            <person name="Li T."/>
            <person name="Zhao F."/>
            <person name="Overmann J."/>
            <person name="Bryant D.A."/>
            <person name="Richardson P."/>
        </authorList>
    </citation>
    <scope>NUCLEOTIDE SEQUENCE [LARGE SCALE GENOMIC DNA]</scope>
    <source>
        <strain evidence="2">ATCC 35110 / GB-78</strain>
    </source>
</reference>
<sequence>MKKSFLGLILLGLFWLVACGDDKTLNSEEGESPLLLTLDSLRLGDSAISELNLDEFLVSETDAQLSLSVQCTALQVENPIAQVMAYFYEPSSLAEIASCKLSQIATQNDTSSYAGDLSFSLKRTEVGDYTLVAVAQDASGQSANTFRRKIKFKKNNTPPVLSSVAFSKDMLNVSVAPYADTLIVMASVSDDDGQDDIATVEAVYSGNAFPMYDDGDEELHGDKFLADGIYSRGFSANSSNSTGLRTFTFHVIDKSGDTSNTIEKSFYIKSLGTK</sequence>
<organism evidence="1 2">
    <name type="scientific">Chloroherpeton thalassium (strain ATCC 35110 / GB-78)</name>
    <dbReference type="NCBI Taxonomy" id="517418"/>
    <lineage>
        <taxon>Bacteria</taxon>
        <taxon>Pseudomonadati</taxon>
        <taxon>Chlorobiota</taxon>
        <taxon>Chlorobiia</taxon>
        <taxon>Chlorobiales</taxon>
        <taxon>Chloroherpetonaceae</taxon>
        <taxon>Chloroherpeton</taxon>
    </lineage>
</organism>
<dbReference type="HOGENOM" id="CLU_1014505_0_0_10"/>
<gene>
    <name evidence="1" type="ordered locus">Ctha_1136</name>
</gene>
<name>B3QYH2_CHLT3</name>